<dbReference type="InterPro" id="IPR003141">
    <property type="entry name" value="Pol/His_phosphatase_N"/>
</dbReference>
<dbReference type="InterPro" id="IPR011708">
    <property type="entry name" value="DNA_pol3_alpha_NTPase_dom"/>
</dbReference>
<proteinExistence type="predicted"/>
<keyword evidence="11" id="KW-1185">Reference proteome</keyword>
<organism evidence="10 11">
    <name type="scientific">Alistipes putredinis DSM 17216</name>
    <dbReference type="NCBI Taxonomy" id="445970"/>
    <lineage>
        <taxon>Bacteria</taxon>
        <taxon>Pseudomonadati</taxon>
        <taxon>Bacteroidota</taxon>
        <taxon>Bacteroidia</taxon>
        <taxon>Bacteroidales</taxon>
        <taxon>Rikenellaceae</taxon>
        <taxon>Alistipes</taxon>
    </lineage>
</organism>
<feature type="domain" description="Polymerase/histidinol phosphatase N-terminal" evidence="9">
    <location>
        <begin position="73"/>
        <end position="140"/>
    </location>
</feature>
<keyword evidence="4 10" id="KW-0808">Transferase</keyword>
<evidence type="ECO:0000256" key="8">
    <source>
        <dbReference type="ARBA" id="ARBA00049244"/>
    </source>
</evidence>
<accession>B0MXW1</accession>
<dbReference type="PANTHER" id="PTHR32294">
    <property type="entry name" value="DNA POLYMERASE III SUBUNIT ALPHA"/>
    <property type="match status" value="1"/>
</dbReference>
<dbReference type="InterPro" id="IPR004013">
    <property type="entry name" value="PHP_dom"/>
</dbReference>
<dbReference type="HOGENOM" id="CLU_001600_0_0_10"/>
<dbReference type="InterPro" id="IPR040982">
    <property type="entry name" value="DNA_pol3_finger"/>
</dbReference>
<comment type="subcellular location">
    <subcellularLocation>
        <location evidence="1">Cytoplasm</location>
    </subcellularLocation>
</comment>
<evidence type="ECO:0000313" key="11">
    <source>
        <dbReference type="Proteomes" id="UP000005819"/>
    </source>
</evidence>
<dbReference type="InterPro" id="IPR041931">
    <property type="entry name" value="DNA_pol3_alpha_thumb_dom"/>
</dbReference>
<dbReference type="Pfam" id="PF01336">
    <property type="entry name" value="tRNA_anti-codon"/>
    <property type="match status" value="1"/>
</dbReference>
<dbReference type="NCBIfam" id="TIGR00594">
    <property type="entry name" value="polc"/>
    <property type="match status" value="1"/>
</dbReference>
<dbReference type="Pfam" id="PF14579">
    <property type="entry name" value="HHH_6"/>
    <property type="match status" value="1"/>
</dbReference>
<reference evidence="10" key="1">
    <citation type="submission" date="2007-10" db="EMBL/GenBank/DDBJ databases">
        <authorList>
            <person name="Fulton L."/>
            <person name="Clifton S."/>
            <person name="Fulton B."/>
            <person name="Xu J."/>
            <person name="Minx P."/>
            <person name="Pepin K.H."/>
            <person name="Johnson M."/>
            <person name="Thiruvilangam P."/>
            <person name="Bhonagiri V."/>
            <person name="Nash W.E."/>
            <person name="Mardis E.R."/>
            <person name="Wilson R.K."/>
        </authorList>
    </citation>
    <scope>NUCLEOTIDE SEQUENCE [LARGE SCALE GENOMIC DNA]</scope>
    <source>
        <strain evidence="10">DSM 17216</strain>
    </source>
</reference>
<dbReference type="Pfam" id="PF02811">
    <property type="entry name" value="PHP"/>
    <property type="match status" value="1"/>
</dbReference>
<comment type="catalytic activity">
    <reaction evidence="8">
        <text>DNA(n) + a 2'-deoxyribonucleoside 5'-triphosphate = DNA(n+1) + diphosphate</text>
        <dbReference type="Rhea" id="RHEA:22508"/>
        <dbReference type="Rhea" id="RHEA-COMP:17339"/>
        <dbReference type="Rhea" id="RHEA-COMP:17340"/>
        <dbReference type="ChEBI" id="CHEBI:33019"/>
        <dbReference type="ChEBI" id="CHEBI:61560"/>
        <dbReference type="ChEBI" id="CHEBI:173112"/>
        <dbReference type="EC" id="2.7.7.7"/>
    </reaction>
</comment>
<dbReference type="SUPFAM" id="SSF89550">
    <property type="entry name" value="PHP domain-like"/>
    <property type="match status" value="1"/>
</dbReference>
<dbReference type="Gene3D" id="2.40.50.140">
    <property type="entry name" value="Nucleic acid-binding proteins"/>
    <property type="match status" value="1"/>
</dbReference>
<evidence type="ECO:0000256" key="2">
    <source>
        <dbReference type="ARBA" id="ARBA00012417"/>
    </source>
</evidence>
<keyword evidence="6" id="KW-0235">DNA replication</keyword>
<evidence type="ECO:0000256" key="1">
    <source>
        <dbReference type="ARBA" id="ARBA00004496"/>
    </source>
</evidence>
<keyword evidence="7" id="KW-0239">DNA-directed DNA polymerase</keyword>
<evidence type="ECO:0000256" key="4">
    <source>
        <dbReference type="ARBA" id="ARBA00022679"/>
    </source>
</evidence>
<dbReference type="Pfam" id="PF17657">
    <property type="entry name" value="DNA_pol3_finger"/>
    <property type="match status" value="1"/>
</dbReference>
<evidence type="ECO:0000256" key="7">
    <source>
        <dbReference type="ARBA" id="ARBA00022932"/>
    </source>
</evidence>
<dbReference type="PANTHER" id="PTHR32294:SF0">
    <property type="entry name" value="DNA POLYMERASE III SUBUNIT ALPHA"/>
    <property type="match status" value="1"/>
</dbReference>
<dbReference type="GO" id="GO:0006260">
    <property type="term" value="P:DNA replication"/>
    <property type="evidence" value="ECO:0007669"/>
    <property type="project" value="UniProtKB-KW"/>
</dbReference>
<evidence type="ECO:0000256" key="6">
    <source>
        <dbReference type="ARBA" id="ARBA00022705"/>
    </source>
</evidence>
<protein>
    <recommendedName>
        <fullName evidence="3">DNA polymerase III subunit alpha</fullName>
        <ecNumber evidence="2">2.7.7.7</ecNumber>
    </recommendedName>
</protein>
<name>B0MXW1_9BACT</name>
<dbReference type="EMBL" id="ABFK02000020">
    <property type="protein sequence ID" value="EDS02447.1"/>
    <property type="molecule type" value="Genomic_DNA"/>
</dbReference>
<dbReference type="GO" id="GO:0003676">
    <property type="term" value="F:nucleic acid binding"/>
    <property type="evidence" value="ECO:0007669"/>
    <property type="project" value="InterPro"/>
</dbReference>
<dbReference type="InterPro" id="IPR029460">
    <property type="entry name" value="DNAPol_HHH"/>
</dbReference>
<dbReference type="NCBIfam" id="NF004226">
    <property type="entry name" value="PRK05673.1"/>
    <property type="match status" value="1"/>
</dbReference>
<dbReference type="CDD" id="cd04485">
    <property type="entry name" value="DnaE_OBF"/>
    <property type="match status" value="1"/>
</dbReference>
<evidence type="ECO:0000256" key="3">
    <source>
        <dbReference type="ARBA" id="ARBA00019114"/>
    </source>
</evidence>
<evidence type="ECO:0000256" key="5">
    <source>
        <dbReference type="ARBA" id="ARBA00022695"/>
    </source>
</evidence>
<dbReference type="Proteomes" id="UP000005819">
    <property type="component" value="Unassembled WGS sequence"/>
</dbReference>
<dbReference type="eggNOG" id="COG0587">
    <property type="taxonomic scope" value="Bacteria"/>
</dbReference>
<dbReference type="InterPro" id="IPR004365">
    <property type="entry name" value="NA-bd_OB_tRNA"/>
</dbReference>
<dbReference type="Gene3D" id="3.20.20.140">
    <property type="entry name" value="Metal-dependent hydrolases"/>
    <property type="match status" value="1"/>
</dbReference>
<dbReference type="Pfam" id="PF07733">
    <property type="entry name" value="DNA_pol3_alpha"/>
    <property type="match status" value="1"/>
</dbReference>
<dbReference type="Gene3D" id="1.10.150.870">
    <property type="match status" value="1"/>
</dbReference>
<dbReference type="GO" id="GO:0008408">
    <property type="term" value="F:3'-5' exonuclease activity"/>
    <property type="evidence" value="ECO:0007669"/>
    <property type="project" value="InterPro"/>
</dbReference>
<evidence type="ECO:0000313" key="10">
    <source>
        <dbReference type="EMBL" id="EDS02447.1"/>
    </source>
</evidence>
<keyword evidence="5 10" id="KW-0548">Nucleotidyltransferase</keyword>
<evidence type="ECO:0000259" key="9">
    <source>
        <dbReference type="SMART" id="SM00481"/>
    </source>
</evidence>
<dbReference type="InterPro" id="IPR016195">
    <property type="entry name" value="Pol/histidinol_Pase-like"/>
</dbReference>
<comment type="caution">
    <text evidence="10">The sequence shown here is derived from an EMBL/GenBank/DDBJ whole genome shotgun (WGS) entry which is preliminary data.</text>
</comment>
<dbReference type="Gene3D" id="1.10.10.1600">
    <property type="entry name" value="Bacterial DNA polymerase III alpha subunit, thumb domain"/>
    <property type="match status" value="1"/>
</dbReference>
<sequence>MPHISYPVIFNNVESFGQFLLGNTEILSYFFITFDFALSIGKTQINLLLPATFPYLRKGRPKTINFRIMPDFVHLHVHTQYSILDGAAAISPLIKRAKALGMKALAITDHGNMYGVKNFHDVATDAGIKPILGCETYVVRNRFEKDKDEKAGDHLILLAKNLTGYHNLCKIVSYSFTEGFYYKPRIDKKLLEQYHEGLICCSACLGGEVPQAIMRNDMEEAEQVVRWFKSIFGDDYYLELQLHPSGDPRKDADVYENQLLVNKALLELSAKCGVKYICSNDVHFILAEDAVAHDHLICLNTGRDLDDPNRMRYTFQEYLKSPEEMAQLFPDHPEALATTLEIADKVEEYKLTHAPLMPNFPPPPEFHMPFEELRESLVKKIEDQEELARIDACHSVEELDAWAEESKERSEKLMTAKQFCYLKDLTYKGAHLRYGAELSEEVEKRIRYELSTIEWMGFPGYFLIVWDYIRAAREMGVSVGPGRGSAAGSVVAYCLKITNIDPLKYDLLFERFLNPERISLPDVDVDFDEDGRDDVLHYCVHKYGQKRVAQIVTFGTMAPKLAIRDVARVQKLALSESDRLAKLVPDKVTPDKKAGETPFDFCYKESPELAAERESPNQLIRNTLKYAEKLEGSIRQTGVHACGVIIGQDDLENFAPMAIAKDADLNVVEFEGKEVESVGLIKMDFLGLRTLSIIKDAVTNVKNVHGIDVDIDNIPLDDAPTYEVFSRGDTTGLFQFESPGMKKHLRNLKPNRFEDLIAMNALYRPGPMEYIPNFIARKHGLEPVTYDIADMEEYLSDTYGITVYQEQVMLLSQKLAGFTGGEADTLRKAMGKKQRAVLDKMKPKFIEGCSKRGHDAKICEKIWGDWEAFASYAFNKSHSTCYAYIAYQTGYLKAHYPSEFMAALLSRNLSDIKQITLYMNECKRMGIRVLGPDINESLNNFSSNKAGDVRFGLAAVKGVGEAAVESIVAERNKNGKFKDIYDFFERVNYTAVNRKCLENIAYAGGFDSISGFHRCKFFGTDLRDSSSTTFIEQLVRYGQRFQSEKDNAQQSLFGGGEGVVDIQHPVIPACQDWSTLETLGKEREMIGLYLSAHPLDDYAVIIRNMCKTQLSDLDNLESLRGQEIAVAGMVIATQNLVTKTGKPWGKFTLEDYNGTHEFALFSKDYENFRKYLFNDYFLFIRGKVQPKPYNDKELEFKITSMVQLSEMRDTMIKEMYIQLAIEDITREMIEELTHRIKESEGSTTLRVNVYDRDAQVSVNMFSKRHKVSLTSNLVSFLEDNEIKYTIV</sequence>
<dbReference type="GO" id="GO:0005737">
    <property type="term" value="C:cytoplasm"/>
    <property type="evidence" value="ECO:0007669"/>
    <property type="project" value="UniProtKB-SubCell"/>
</dbReference>
<gene>
    <name evidence="10" type="ORF">ALIPUT_01973</name>
</gene>
<dbReference type="GO" id="GO:0003887">
    <property type="term" value="F:DNA-directed DNA polymerase activity"/>
    <property type="evidence" value="ECO:0007669"/>
    <property type="project" value="UniProtKB-KW"/>
</dbReference>
<reference evidence="10" key="2">
    <citation type="submission" date="2013-09" db="EMBL/GenBank/DDBJ databases">
        <title>Draft genome sequence of Alistipes putredinis (DSM 17216).</title>
        <authorList>
            <person name="Sudarsanam P."/>
            <person name="Ley R."/>
            <person name="Guruge J."/>
            <person name="Turnbaugh P.J."/>
            <person name="Mahowald M."/>
            <person name="Liep D."/>
            <person name="Gordon J."/>
        </authorList>
    </citation>
    <scope>NUCLEOTIDE SEQUENCE</scope>
    <source>
        <strain evidence="10">DSM 17216</strain>
    </source>
</reference>
<dbReference type="CDD" id="cd12113">
    <property type="entry name" value="PHP_PolIIIA_DnaE3"/>
    <property type="match status" value="1"/>
</dbReference>
<dbReference type="InterPro" id="IPR012340">
    <property type="entry name" value="NA-bd_OB-fold"/>
</dbReference>
<dbReference type="EC" id="2.7.7.7" evidence="2"/>
<dbReference type="SMART" id="SM00481">
    <property type="entry name" value="POLIIIAc"/>
    <property type="match status" value="1"/>
</dbReference>
<dbReference type="InterPro" id="IPR004805">
    <property type="entry name" value="DnaE2/DnaE/PolC"/>
</dbReference>